<dbReference type="GO" id="GO:0008168">
    <property type="term" value="F:methyltransferase activity"/>
    <property type="evidence" value="ECO:0007669"/>
    <property type="project" value="UniProtKB-KW"/>
</dbReference>
<protein>
    <submittedName>
        <fullName evidence="1">SAM-dependent methyltransferase</fullName>
        <ecNumber evidence="1">2.1.1.-</ecNumber>
    </submittedName>
</protein>
<keyword evidence="1" id="KW-0808">Transferase</keyword>
<evidence type="ECO:0000313" key="2">
    <source>
        <dbReference type="Proteomes" id="UP001464923"/>
    </source>
</evidence>
<gene>
    <name evidence="1" type="ORF">WHI96_17200</name>
</gene>
<dbReference type="SUPFAM" id="SSF53335">
    <property type="entry name" value="S-adenosyl-L-methionine-dependent methyltransferases"/>
    <property type="match status" value="1"/>
</dbReference>
<dbReference type="InterPro" id="IPR029063">
    <property type="entry name" value="SAM-dependent_MTases_sf"/>
</dbReference>
<reference evidence="1 2" key="1">
    <citation type="submission" date="2024-03" db="EMBL/GenBank/DDBJ databases">
        <title>Draft genome sequence of Pseudonocardia tropica JCM 19149.</title>
        <authorList>
            <person name="Butdee W."/>
            <person name="Duangmal K."/>
        </authorList>
    </citation>
    <scope>NUCLEOTIDE SEQUENCE [LARGE SCALE GENOMIC DNA]</scope>
    <source>
        <strain evidence="1 2">JCM 19149</strain>
    </source>
</reference>
<dbReference type="InterPro" id="IPR006764">
    <property type="entry name" value="SAM_dep_MeTrfase_SAV2177_type"/>
</dbReference>
<dbReference type="RefSeq" id="WP_345646045.1">
    <property type="nucleotide sequence ID" value="NZ_BAABLY010000039.1"/>
</dbReference>
<comment type="caution">
    <text evidence="1">The sequence shown here is derived from an EMBL/GenBank/DDBJ whole genome shotgun (WGS) entry which is preliminary data.</text>
</comment>
<dbReference type="Pfam" id="PF04672">
    <property type="entry name" value="Methyltransf_19"/>
    <property type="match status" value="1"/>
</dbReference>
<organism evidence="1 2">
    <name type="scientific">Pseudonocardia tropica</name>
    <dbReference type="NCBI Taxonomy" id="681289"/>
    <lineage>
        <taxon>Bacteria</taxon>
        <taxon>Bacillati</taxon>
        <taxon>Actinomycetota</taxon>
        <taxon>Actinomycetes</taxon>
        <taxon>Pseudonocardiales</taxon>
        <taxon>Pseudonocardiaceae</taxon>
        <taxon>Pseudonocardia</taxon>
    </lineage>
</organism>
<evidence type="ECO:0000313" key="1">
    <source>
        <dbReference type="EMBL" id="MEQ3540556.1"/>
    </source>
</evidence>
<keyword evidence="2" id="KW-1185">Reference proteome</keyword>
<dbReference type="Proteomes" id="UP001464923">
    <property type="component" value="Unassembled WGS sequence"/>
</dbReference>
<name>A0ABV1JY08_9PSEU</name>
<dbReference type="PIRSF" id="PIRSF017393">
    <property type="entry name" value="MTase_SAV2177"/>
    <property type="match status" value="1"/>
</dbReference>
<dbReference type="GO" id="GO:0032259">
    <property type="term" value="P:methylation"/>
    <property type="evidence" value="ECO:0007669"/>
    <property type="project" value="UniProtKB-KW"/>
</dbReference>
<dbReference type="EMBL" id="JBEDNP010000009">
    <property type="protein sequence ID" value="MEQ3540556.1"/>
    <property type="molecule type" value="Genomic_DNA"/>
</dbReference>
<sequence length="280" mass="30141">MTVPEPLPDPADEIDLTLPNPARVYDYMLGGAHNFATDREFAERVLAALPDTRELALANRAFLGRAVRVCLDRGLRQFLDLGSGIPTAEPVHEIAHRADPAARVAYVDVEPVSVAMSRQILTGVDGASITAADLTDAEAVLAAPGVAGLLDPAEPVAVLAVSVLHFVRDDDLLGVLFDRYATAFGPGSMLVVSHGSTDVDDPHTAERMRTIERLTRDTAQPARSRDRALLRRLLVDRPGHRLELLEPGLVDVSDWRAEDGQPGAGRAGMYAVVGEVVPRR</sequence>
<dbReference type="EC" id="2.1.1.-" evidence="1"/>
<proteinExistence type="predicted"/>
<keyword evidence="1" id="KW-0489">Methyltransferase</keyword>
<accession>A0ABV1JY08</accession>
<dbReference type="Gene3D" id="3.40.50.150">
    <property type="entry name" value="Vaccinia Virus protein VP39"/>
    <property type="match status" value="1"/>
</dbReference>